<dbReference type="PANTHER" id="PTHR35046">
    <property type="entry name" value="ZINC KNUCKLE (CCHC-TYPE) FAMILY PROTEIN"/>
    <property type="match status" value="1"/>
</dbReference>
<dbReference type="EMBL" id="JAIQCV010000013">
    <property type="protein sequence ID" value="KAH1031908.1"/>
    <property type="molecule type" value="Genomic_DNA"/>
</dbReference>
<accession>A0A9D3U8U3</accession>
<reference evidence="2 3" key="1">
    <citation type="journal article" date="2021" name="Plant Biotechnol. J.">
        <title>Multi-omics assisted identification of the key and species-specific regulatory components of drought-tolerant mechanisms in Gossypium stocksii.</title>
        <authorList>
            <person name="Yu D."/>
            <person name="Ke L."/>
            <person name="Zhang D."/>
            <person name="Wu Y."/>
            <person name="Sun Y."/>
            <person name="Mei J."/>
            <person name="Sun J."/>
            <person name="Sun Y."/>
        </authorList>
    </citation>
    <scope>NUCLEOTIDE SEQUENCE [LARGE SCALE GENOMIC DNA]</scope>
    <source>
        <strain evidence="3">cv. E1</strain>
        <tissue evidence="2">Leaf</tissue>
    </source>
</reference>
<protein>
    <submittedName>
        <fullName evidence="2">Uncharacterized protein</fullName>
    </submittedName>
</protein>
<dbReference type="Proteomes" id="UP000828251">
    <property type="component" value="Unassembled WGS sequence"/>
</dbReference>
<organism evidence="2 3">
    <name type="scientific">Gossypium stocksii</name>
    <dbReference type="NCBI Taxonomy" id="47602"/>
    <lineage>
        <taxon>Eukaryota</taxon>
        <taxon>Viridiplantae</taxon>
        <taxon>Streptophyta</taxon>
        <taxon>Embryophyta</taxon>
        <taxon>Tracheophyta</taxon>
        <taxon>Spermatophyta</taxon>
        <taxon>Magnoliopsida</taxon>
        <taxon>eudicotyledons</taxon>
        <taxon>Gunneridae</taxon>
        <taxon>Pentapetalae</taxon>
        <taxon>rosids</taxon>
        <taxon>malvids</taxon>
        <taxon>Malvales</taxon>
        <taxon>Malvaceae</taxon>
        <taxon>Malvoideae</taxon>
        <taxon>Gossypium</taxon>
    </lineage>
</organism>
<dbReference type="AlphaFoldDB" id="A0A9D3U8U3"/>
<evidence type="ECO:0000313" key="3">
    <source>
        <dbReference type="Proteomes" id="UP000828251"/>
    </source>
</evidence>
<dbReference type="PANTHER" id="PTHR35046:SF9">
    <property type="entry name" value="RNA-DIRECTED DNA POLYMERASE"/>
    <property type="match status" value="1"/>
</dbReference>
<evidence type="ECO:0000256" key="1">
    <source>
        <dbReference type="SAM" id="MobiDB-lite"/>
    </source>
</evidence>
<dbReference type="OrthoDB" id="1747743at2759"/>
<name>A0A9D3U8U3_9ROSI</name>
<evidence type="ECO:0000313" key="2">
    <source>
        <dbReference type="EMBL" id="KAH1031908.1"/>
    </source>
</evidence>
<sequence length="244" mass="28230">MMLLDSGEIESESKEDEQKPPTVDVEEDDDNVQTFATREVLVVKRSLNTQSIQDEQQRENIFHTRCLINDKVLVSFATGKYKDKVLCDVISMDASHLLLGRPWQFDKRAIHDGFTNRYYFCSCSLSVYGEVITGLVISIDWSATCEQLLGKVSNKFTGSRIEMRWLEDNFKTIDASTSDVEKEQFVHVFIVRWNNPTKYSDIQLSSKELATSLDYMDWFRHNDKSYLLPASRMSREAKTRAHQS</sequence>
<proteinExistence type="predicted"/>
<gene>
    <name evidence="2" type="ORF">J1N35_044082</name>
</gene>
<keyword evidence="3" id="KW-1185">Reference proteome</keyword>
<feature type="region of interest" description="Disordered" evidence="1">
    <location>
        <begin position="1"/>
        <end position="29"/>
    </location>
</feature>
<comment type="caution">
    <text evidence="2">The sequence shown here is derived from an EMBL/GenBank/DDBJ whole genome shotgun (WGS) entry which is preliminary data.</text>
</comment>